<dbReference type="Proteomes" id="UP000069272">
    <property type="component" value="Chromosome 3L"/>
</dbReference>
<dbReference type="SMART" id="SM00369">
    <property type="entry name" value="LRR_TYP"/>
    <property type="match status" value="20"/>
</dbReference>
<evidence type="ECO:0000256" key="1">
    <source>
        <dbReference type="ARBA" id="ARBA00022614"/>
    </source>
</evidence>
<dbReference type="PANTHER" id="PTHR24373">
    <property type="entry name" value="SLIT RELATED LEUCINE-RICH REPEAT NEURONAL PROTEIN"/>
    <property type="match status" value="1"/>
</dbReference>
<reference evidence="4 5" key="1">
    <citation type="journal article" date="2017" name="G3 (Bethesda)">
        <title>The Physical Genome Mapping of Anopheles albimanus Corrected Scaffold Misassemblies and Identified Interarm Rearrangements in Genus Anopheles.</title>
        <authorList>
            <person name="Artemov G.N."/>
            <person name="Peery A.N."/>
            <person name="Jiang X."/>
            <person name="Tu Z."/>
            <person name="Stegniy V.N."/>
            <person name="Sharakhova M.V."/>
            <person name="Sharakhov I.V."/>
        </authorList>
    </citation>
    <scope>NUCLEOTIDE SEQUENCE [LARGE SCALE GENOMIC DNA]</scope>
    <source>
        <strain evidence="4 5">ALBI9_A</strain>
    </source>
</reference>
<protein>
    <submittedName>
        <fullName evidence="4">Uncharacterized protein</fullName>
    </submittedName>
</protein>
<dbReference type="VEuPathDB" id="VectorBase:AALB20_036083"/>
<accession>A0A182FES0</accession>
<dbReference type="STRING" id="7167.A0A182FES0"/>
<dbReference type="PRINTS" id="PR00019">
    <property type="entry name" value="LEURICHRPT"/>
</dbReference>
<dbReference type="InterPro" id="IPR032675">
    <property type="entry name" value="LRR_dom_sf"/>
</dbReference>
<dbReference type="SMART" id="SM00364">
    <property type="entry name" value="LRR_BAC"/>
    <property type="match status" value="8"/>
</dbReference>
<evidence type="ECO:0000256" key="2">
    <source>
        <dbReference type="ARBA" id="ARBA00022729"/>
    </source>
</evidence>
<dbReference type="Pfam" id="PF13516">
    <property type="entry name" value="LRR_6"/>
    <property type="match status" value="2"/>
</dbReference>
<dbReference type="InterPro" id="IPR001611">
    <property type="entry name" value="Leu-rich_rpt"/>
</dbReference>
<dbReference type="InterPro" id="IPR003591">
    <property type="entry name" value="Leu-rich_rpt_typical-subtyp"/>
</dbReference>
<dbReference type="SMART" id="SM00365">
    <property type="entry name" value="LRR_SD22"/>
    <property type="match status" value="10"/>
</dbReference>
<dbReference type="VEuPathDB" id="VectorBase:AALB005011"/>
<dbReference type="Gene3D" id="3.80.10.10">
    <property type="entry name" value="Ribonuclease Inhibitor"/>
    <property type="match status" value="6"/>
</dbReference>
<dbReference type="Pfam" id="PF13855">
    <property type="entry name" value="LRR_8"/>
    <property type="match status" value="5"/>
</dbReference>
<dbReference type="SUPFAM" id="SSF52058">
    <property type="entry name" value="L domain-like"/>
    <property type="match status" value="3"/>
</dbReference>
<keyword evidence="1" id="KW-0433">Leucine-rich repeat</keyword>
<name>A0A182FES0_ANOAL</name>
<dbReference type="InterPro" id="IPR050328">
    <property type="entry name" value="Dev_Immune_Receptor"/>
</dbReference>
<evidence type="ECO:0000313" key="4">
    <source>
        <dbReference type="EnsemblMetazoa" id="AALB005011-PA"/>
    </source>
</evidence>
<reference evidence="4" key="2">
    <citation type="submission" date="2022-08" db="UniProtKB">
        <authorList>
            <consortium name="EnsemblMetazoa"/>
        </authorList>
    </citation>
    <scope>IDENTIFICATION</scope>
    <source>
        <strain evidence="4">STECLA/ALBI9_A</strain>
    </source>
</reference>
<keyword evidence="2" id="KW-0732">Signal</keyword>
<dbReference type="EnsemblMetazoa" id="AALB005011-RA">
    <property type="protein sequence ID" value="AALB005011-PA"/>
    <property type="gene ID" value="AALB005011"/>
</dbReference>
<keyword evidence="3" id="KW-0677">Repeat</keyword>
<dbReference type="AlphaFoldDB" id="A0A182FES0"/>
<dbReference type="PROSITE" id="PS51450">
    <property type="entry name" value="LRR"/>
    <property type="match status" value="6"/>
</dbReference>
<evidence type="ECO:0000313" key="5">
    <source>
        <dbReference type="Proteomes" id="UP000069272"/>
    </source>
</evidence>
<keyword evidence="5" id="KW-1185">Reference proteome</keyword>
<dbReference type="FunFam" id="3.80.10.10:FF:001164">
    <property type="entry name" value="GH01279p"/>
    <property type="match status" value="1"/>
</dbReference>
<sequence length="890" mass="99993">MAAAWIFLVLGTMTSVSAVSVLEAEIESTTYTISAGEEHLSSVSSQEQPSASARTCSLVSASSQPVLSSELLHDSCPLGEPVVKLHISTQAHTVHQDAFRSFERLTTLWLDNNLLTEVPVDAFADHLPRLKSLSMRNNRLQTIRGDEFRRVVHLEWLSLSENEITFVHPASFSSLEGLTFLNLSWNQITALDGKLLHPLRRLKVLDLSYNNLATLNSGLLVTLGELGELRLRGNLLDTLHQNAFVALKELKYLDLAYNFFRVLPMRLMGSNRKLEELHLEGNLLERIEPSNGLTELTYLKHLDLSNNRIESAGRQAVQSLMLYGNAIETVEQDAFQDLSLLETLYLDNNRITELPPLLFKSNDHLQHVTCSYNRLTTLKTNTFAGLSRLHSVDLAHNALTTIELAAFHGSPIRYLNLNGNRLTRIDGRALSGTKLHYLHADSNAIVSLQDLGPSVLDELQELSLKDNRIDSFSEFCSEHRYPMLTVLELSSNALLSVDQNCLTSPLARANQAVPVSIGLTYNNLSETPVFSGPVHALDLTGNSRLELQSNHFQAYQSTEKLLLRDTSIRILSANHFTFLPDLKHLEVGSQVLERIEDDSFYLLRLQHLTISGSLMVAISSELLKGQNQLQTVSYAHNRLTTLSADTFCDSQQLVEIDLSFNQLTTIDPLLFKDLINLRTINLESNRLTTIPGHPALKGLFLEALSVANNSITTIDHGSMLIQIPIQSLNISQNNLTDLELLDRNTHINRLDVSWNQLSRLKLQPHYRTLIAYSNQIQSVRWATTDLQFHLQYLALADNLLAEIDQRLFTLRFLQTLDLSENRLSSFPFEQLHQLKLLQVLDVSRNNIRRLPAQDHQQALAIDGAYVTRTRLKQSGPAAAVVPRWRAGWIG</sequence>
<dbReference type="PANTHER" id="PTHR24373:SF275">
    <property type="entry name" value="TIR DOMAIN-CONTAINING PROTEIN"/>
    <property type="match status" value="1"/>
</dbReference>
<proteinExistence type="predicted"/>
<evidence type="ECO:0000256" key="3">
    <source>
        <dbReference type="ARBA" id="ARBA00022737"/>
    </source>
</evidence>
<organism evidence="4 5">
    <name type="scientific">Anopheles albimanus</name>
    <name type="common">New world malaria mosquito</name>
    <dbReference type="NCBI Taxonomy" id="7167"/>
    <lineage>
        <taxon>Eukaryota</taxon>
        <taxon>Metazoa</taxon>
        <taxon>Ecdysozoa</taxon>
        <taxon>Arthropoda</taxon>
        <taxon>Hexapoda</taxon>
        <taxon>Insecta</taxon>
        <taxon>Pterygota</taxon>
        <taxon>Neoptera</taxon>
        <taxon>Endopterygota</taxon>
        <taxon>Diptera</taxon>
        <taxon>Nematocera</taxon>
        <taxon>Culicoidea</taxon>
        <taxon>Culicidae</taxon>
        <taxon>Anophelinae</taxon>
        <taxon>Anopheles</taxon>
    </lineage>
</organism>